<reference evidence="1" key="1">
    <citation type="submission" date="2014-09" db="EMBL/GenBank/DDBJ databases">
        <authorList>
            <person name="Magalhaes I.L.F."/>
            <person name="Oliveira U."/>
            <person name="Santos F.R."/>
            <person name="Vidigal T.H.D.A."/>
            <person name="Brescovit A.D."/>
            <person name="Santos A.J."/>
        </authorList>
    </citation>
    <scope>NUCLEOTIDE SEQUENCE</scope>
    <source>
        <tissue evidence="1">Shoot tissue taken approximately 20 cm above the soil surface</tissue>
    </source>
</reference>
<evidence type="ECO:0000313" key="1">
    <source>
        <dbReference type="EMBL" id="JAD38309.1"/>
    </source>
</evidence>
<reference evidence="1" key="2">
    <citation type="journal article" date="2015" name="Data Brief">
        <title>Shoot transcriptome of the giant reed, Arundo donax.</title>
        <authorList>
            <person name="Barrero R.A."/>
            <person name="Guerrero F.D."/>
            <person name="Moolhuijzen P."/>
            <person name="Goolsby J.A."/>
            <person name="Tidwell J."/>
            <person name="Bellgard S.E."/>
            <person name="Bellgard M.I."/>
        </authorList>
    </citation>
    <scope>NUCLEOTIDE SEQUENCE</scope>
    <source>
        <tissue evidence="1">Shoot tissue taken approximately 20 cm above the soil surface</tissue>
    </source>
</reference>
<protein>
    <submittedName>
        <fullName evidence="1">Uncharacterized protein</fullName>
    </submittedName>
</protein>
<dbReference type="EMBL" id="GBRH01259586">
    <property type="protein sequence ID" value="JAD38309.1"/>
    <property type="molecule type" value="Transcribed_RNA"/>
</dbReference>
<sequence>MRESYMTCSKCEYHLTACDQACKCIRHQATVPSRSLYEYNRDHAIRQSEQVNHTCYFFEMSMFQPEKAFDLRL</sequence>
<dbReference type="AlphaFoldDB" id="A0A0A8ZFW6"/>
<organism evidence="1">
    <name type="scientific">Arundo donax</name>
    <name type="common">Giant reed</name>
    <name type="synonym">Donax arundinaceus</name>
    <dbReference type="NCBI Taxonomy" id="35708"/>
    <lineage>
        <taxon>Eukaryota</taxon>
        <taxon>Viridiplantae</taxon>
        <taxon>Streptophyta</taxon>
        <taxon>Embryophyta</taxon>
        <taxon>Tracheophyta</taxon>
        <taxon>Spermatophyta</taxon>
        <taxon>Magnoliopsida</taxon>
        <taxon>Liliopsida</taxon>
        <taxon>Poales</taxon>
        <taxon>Poaceae</taxon>
        <taxon>PACMAD clade</taxon>
        <taxon>Arundinoideae</taxon>
        <taxon>Arundineae</taxon>
        <taxon>Arundo</taxon>
    </lineage>
</organism>
<accession>A0A0A8ZFW6</accession>
<name>A0A0A8ZFW6_ARUDO</name>
<proteinExistence type="predicted"/>